<evidence type="ECO:0000313" key="2">
    <source>
        <dbReference type="Proteomes" id="UP000789508"/>
    </source>
</evidence>
<feature type="non-terminal residue" evidence="1">
    <location>
        <position position="167"/>
    </location>
</feature>
<dbReference type="EMBL" id="CAJVPS010054081">
    <property type="protein sequence ID" value="CAG8773520.1"/>
    <property type="molecule type" value="Genomic_DNA"/>
</dbReference>
<dbReference type="OrthoDB" id="2446050at2759"/>
<dbReference type="SUPFAM" id="SSF53098">
    <property type="entry name" value="Ribonuclease H-like"/>
    <property type="match status" value="1"/>
</dbReference>
<dbReference type="Proteomes" id="UP000789508">
    <property type="component" value="Unassembled WGS sequence"/>
</dbReference>
<protein>
    <submittedName>
        <fullName evidence="1">10530_t:CDS:1</fullName>
    </submittedName>
</protein>
<sequence>AIVIALAINRIVNEVFELNTFGLLLGEWNMLKEILLPLKVFRNISEVMCGEFYMTMSLAILAFNLIIDDLEEMQEKGLSSIINEAIKVIYTKLKFYYTRSDNSIYAVTTLLDLRFKKAYYEVNNWDKKWISWATECLNEVYNRYKNTIPVVDLEINDISSTSSQLNH</sequence>
<proteinExistence type="predicted"/>
<keyword evidence="2" id="KW-1185">Reference proteome</keyword>
<gene>
    <name evidence="1" type="ORF">ALEPTO_LOCUS14271</name>
</gene>
<dbReference type="InterPro" id="IPR012337">
    <property type="entry name" value="RNaseH-like_sf"/>
</dbReference>
<accession>A0A9N9JAQ8</accession>
<evidence type="ECO:0000313" key="1">
    <source>
        <dbReference type="EMBL" id="CAG8773520.1"/>
    </source>
</evidence>
<reference evidence="1" key="1">
    <citation type="submission" date="2021-06" db="EMBL/GenBank/DDBJ databases">
        <authorList>
            <person name="Kallberg Y."/>
            <person name="Tangrot J."/>
            <person name="Rosling A."/>
        </authorList>
    </citation>
    <scope>NUCLEOTIDE SEQUENCE</scope>
    <source>
        <strain evidence="1">FL130A</strain>
    </source>
</reference>
<comment type="caution">
    <text evidence="1">The sequence shown here is derived from an EMBL/GenBank/DDBJ whole genome shotgun (WGS) entry which is preliminary data.</text>
</comment>
<dbReference type="AlphaFoldDB" id="A0A9N9JAQ8"/>
<organism evidence="1 2">
    <name type="scientific">Ambispora leptoticha</name>
    <dbReference type="NCBI Taxonomy" id="144679"/>
    <lineage>
        <taxon>Eukaryota</taxon>
        <taxon>Fungi</taxon>
        <taxon>Fungi incertae sedis</taxon>
        <taxon>Mucoromycota</taxon>
        <taxon>Glomeromycotina</taxon>
        <taxon>Glomeromycetes</taxon>
        <taxon>Archaeosporales</taxon>
        <taxon>Ambisporaceae</taxon>
        <taxon>Ambispora</taxon>
    </lineage>
</organism>
<feature type="non-terminal residue" evidence="1">
    <location>
        <position position="1"/>
    </location>
</feature>
<name>A0A9N9JAQ8_9GLOM</name>